<evidence type="ECO:0000256" key="1">
    <source>
        <dbReference type="ARBA" id="ARBA00008769"/>
    </source>
</evidence>
<dbReference type="AlphaFoldDB" id="A0AAP5I7V5"/>
<proteinExistence type="inferred from homology"/>
<evidence type="ECO:0000256" key="2">
    <source>
        <dbReference type="RuleBase" id="RU363072"/>
    </source>
</evidence>
<dbReference type="PROSITE" id="PS51272">
    <property type="entry name" value="SLH"/>
    <property type="match status" value="1"/>
</dbReference>
<dbReference type="GO" id="GO:0015288">
    <property type="term" value="F:porin activity"/>
    <property type="evidence" value="ECO:0007669"/>
    <property type="project" value="InterPro"/>
</dbReference>
<protein>
    <submittedName>
        <fullName evidence="4">Iron uptake porin</fullName>
    </submittedName>
</protein>
<dbReference type="PANTHER" id="PTHR43308:SF1">
    <property type="entry name" value="OUTER MEMBRANE PROTEIN ALPHA"/>
    <property type="match status" value="1"/>
</dbReference>
<dbReference type="InterPro" id="IPR047684">
    <property type="entry name" value="Por_som-like"/>
</dbReference>
<evidence type="ECO:0000313" key="5">
    <source>
        <dbReference type="Proteomes" id="UP000667802"/>
    </source>
</evidence>
<dbReference type="PANTHER" id="PTHR43308">
    <property type="entry name" value="OUTER MEMBRANE PROTEIN ALPHA-RELATED"/>
    <property type="match status" value="1"/>
</dbReference>
<name>A0AAP5I7V5_9CYAN</name>
<dbReference type="RefSeq" id="WP_208338777.1">
    <property type="nucleotide sequence ID" value="NZ_CAWQFN010000191.1"/>
</dbReference>
<organism evidence="4 5">
    <name type="scientific">Aetokthonos hydrillicola Thurmond2011</name>
    <dbReference type="NCBI Taxonomy" id="2712845"/>
    <lineage>
        <taxon>Bacteria</taxon>
        <taxon>Bacillati</taxon>
        <taxon>Cyanobacteriota</taxon>
        <taxon>Cyanophyceae</taxon>
        <taxon>Nostocales</taxon>
        <taxon>Hapalosiphonaceae</taxon>
        <taxon>Aetokthonos</taxon>
    </lineage>
</organism>
<dbReference type="Proteomes" id="UP000667802">
    <property type="component" value="Unassembled WGS sequence"/>
</dbReference>
<gene>
    <name evidence="4" type="ORF">G7B40_011550</name>
</gene>
<keyword evidence="5" id="KW-1185">Reference proteome</keyword>
<evidence type="ECO:0000259" key="3">
    <source>
        <dbReference type="PROSITE" id="PS51272"/>
    </source>
</evidence>
<evidence type="ECO:0000313" key="4">
    <source>
        <dbReference type="EMBL" id="MDR9895197.1"/>
    </source>
</evidence>
<dbReference type="InterPro" id="IPR001119">
    <property type="entry name" value="SLH_dom"/>
</dbReference>
<dbReference type="Pfam" id="PF00395">
    <property type="entry name" value="SLH"/>
    <property type="match status" value="1"/>
</dbReference>
<sequence>MLSFIRERFSVVYFVLIWSLSLIPISKVRAQDSPGVLSIDKSTDSLKEISQYTEQDSLPVTSVSQLSDVQPSDWAFGALQSLVERYGCIAGYPDRNFKGNRSMTRFEFAAALNTCLEKVNQLITTGTANLATKEDLATLQKLQGEFQPEIASLRARVDAIELHTAQLKADQFSTPIKSSTPIKLNYCEDQSPKKQPKSGVKLDAQLILAGVGSTHSGRGEDSNLAVADRVRLNVKTSFTGDRDNEELRARIQASNVINPIGPGRETRLSFYSGTDATNAAFLSKLDYKFPVGKRKELNVMLGTGFNTSFDDWEVINPLKDDGDAAISRFGRYSPIFRLGGDTGAGVTYNPCKHEDIKIQMVYLAGDKNANNPASGLFNGKYGVLGQIIYYPTRKCKDEENQNEKEPQNKCEREINKDTKIAFTYVNAYNDNGLGHNTGSIYSNLLGKQVSSNSFGIESNVKINKGFQLGGWVSYTDARVLSGGVKGNADIWSWAVTLALPKVDKQCENRKKLKEREKCSLGGVIIGMEPRLTGTSVSIPNLRRRDPDTGFHIEGFYRYQINDKISITPGLIWLTAPNHDSQNGNIFVGVLRTTFDIK</sequence>
<dbReference type="NCBIfam" id="NF033921">
    <property type="entry name" value="por_somb"/>
    <property type="match status" value="2"/>
</dbReference>
<dbReference type="GO" id="GO:0008643">
    <property type="term" value="P:carbohydrate transport"/>
    <property type="evidence" value="ECO:0007669"/>
    <property type="project" value="InterPro"/>
</dbReference>
<dbReference type="Pfam" id="PF04966">
    <property type="entry name" value="OprB"/>
    <property type="match status" value="1"/>
</dbReference>
<feature type="domain" description="SLH" evidence="3">
    <location>
        <begin position="62"/>
        <end position="126"/>
    </location>
</feature>
<dbReference type="EMBL" id="JAALHA020000004">
    <property type="protein sequence ID" value="MDR9895197.1"/>
    <property type="molecule type" value="Genomic_DNA"/>
</dbReference>
<comment type="caution">
    <text evidence="4">The sequence shown here is derived from an EMBL/GenBank/DDBJ whole genome shotgun (WGS) entry which is preliminary data.</text>
</comment>
<reference evidence="5" key="1">
    <citation type="journal article" date="2021" name="Science">
        <title>Hunting the eagle killer: A cyanobacterial neurotoxin causes vacuolar myelinopathy.</title>
        <authorList>
            <person name="Breinlinger S."/>
            <person name="Phillips T.J."/>
            <person name="Haram B.N."/>
            <person name="Mares J."/>
            <person name="Martinez Yerena J.A."/>
            <person name="Hrouzek P."/>
            <person name="Sobotka R."/>
            <person name="Henderson W.M."/>
            <person name="Schmieder P."/>
            <person name="Williams S.M."/>
            <person name="Lauderdale J.D."/>
            <person name="Wilde H.D."/>
            <person name="Gerrin W."/>
            <person name="Kust A."/>
            <person name="Washington J.W."/>
            <person name="Wagner C."/>
            <person name="Geier B."/>
            <person name="Liebeke M."/>
            <person name="Enke H."/>
            <person name="Niedermeyer T.H.J."/>
            <person name="Wilde S.B."/>
        </authorList>
    </citation>
    <scope>NUCLEOTIDE SEQUENCE [LARGE SCALE GENOMIC DNA]</scope>
    <source>
        <strain evidence="5">Thurmond2011</strain>
    </source>
</reference>
<dbReference type="Gene3D" id="2.40.160.180">
    <property type="entry name" value="Carbohydrate-selective porin OprB"/>
    <property type="match status" value="1"/>
</dbReference>
<dbReference type="InterPro" id="IPR038673">
    <property type="entry name" value="OprB_sf"/>
</dbReference>
<dbReference type="InterPro" id="IPR051465">
    <property type="entry name" value="Cell_Envelope_Struct_Comp"/>
</dbReference>
<dbReference type="InterPro" id="IPR007049">
    <property type="entry name" value="Carb-sel_porin_OprB"/>
</dbReference>
<accession>A0AAP5I7V5</accession>
<comment type="similarity">
    <text evidence="1 2">Belongs to the OprB family.</text>
</comment>
<dbReference type="GO" id="GO:0016020">
    <property type="term" value="C:membrane"/>
    <property type="evidence" value="ECO:0007669"/>
    <property type="project" value="InterPro"/>
</dbReference>